<evidence type="ECO:0000256" key="2">
    <source>
        <dbReference type="SAM" id="MobiDB-lite"/>
    </source>
</evidence>
<dbReference type="Proteomes" id="UP000483672">
    <property type="component" value="Unassembled WGS sequence"/>
</dbReference>
<feature type="transmembrane region" description="Helical" evidence="3">
    <location>
        <begin position="179"/>
        <end position="198"/>
    </location>
</feature>
<keyword evidence="1" id="KW-0175">Coiled coil</keyword>
<dbReference type="AlphaFoldDB" id="A0A6G1MNN6"/>
<keyword evidence="3" id="KW-0812">Transmembrane</keyword>
<feature type="coiled-coil region" evidence="1">
    <location>
        <begin position="97"/>
        <end position="163"/>
    </location>
</feature>
<keyword evidence="3" id="KW-1133">Transmembrane helix</keyword>
<evidence type="ECO:0000313" key="4">
    <source>
        <dbReference type="EMBL" id="KAF3231929.1"/>
    </source>
</evidence>
<feature type="region of interest" description="Disordered" evidence="2">
    <location>
        <begin position="15"/>
        <end position="52"/>
    </location>
</feature>
<keyword evidence="3" id="KW-0472">Membrane</keyword>
<gene>
    <name evidence="4" type="ORF">TWF191_003905</name>
</gene>
<dbReference type="EMBL" id="WIPF01000002">
    <property type="protein sequence ID" value="KAF3231929.1"/>
    <property type="molecule type" value="Genomic_DNA"/>
</dbReference>
<comment type="caution">
    <text evidence="4">The sequence shown here is derived from an EMBL/GenBank/DDBJ whole genome shotgun (WGS) entry which is preliminary data.</text>
</comment>
<feature type="compositionally biased region" description="Polar residues" evidence="2">
    <location>
        <begin position="25"/>
        <end position="35"/>
    </location>
</feature>
<evidence type="ECO:0000256" key="1">
    <source>
        <dbReference type="SAM" id="Coils"/>
    </source>
</evidence>
<evidence type="ECO:0000256" key="3">
    <source>
        <dbReference type="SAM" id="Phobius"/>
    </source>
</evidence>
<evidence type="ECO:0000313" key="5">
    <source>
        <dbReference type="Proteomes" id="UP000483672"/>
    </source>
</evidence>
<proteinExistence type="predicted"/>
<reference evidence="4 5" key="1">
    <citation type="submission" date="2019-06" db="EMBL/GenBank/DDBJ databases">
        <authorList>
            <person name="Palmer J.M."/>
        </authorList>
    </citation>
    <scope>NUCLEOTIDE SEQUENCE [LARGE SCALE GENOMIC DNA]</scope>
    <source>
        <strain evidence="4 5">TWF191</strain>
    </source>
</reference>
<organism evidence="4 5">
    <name type="scientific">Orbilia oligospora</name>
    <name type="common">Nematode-trapping fungus</name>
    <name type="synonym">Arthrobotrys oligospora</name>
    <dbReference type="NCBI Taxonomy" id="2813651"/>
    <lineage>
        <taxon>Eukaryota</taxon>
        <taxon>Fungi</taxon>
        <taxon>Dikarya</taxon>
        <taxon>Ascomycota</taxon>
        <taxon>Pezizomycotina</taxon>
        <taxon>Orbiliomycetes</taxon>
        <taxon>Orbiliales</taxon>
        <taxon>Orbiliaceae</taxon>
        <taxon>Orbilia</taxon>
    </lineage>
</organism>
<feature type="compositionally biased region" description="Polar residues" evidence="2">
    <location>
        <begin position="43"/>
        <end position="52"/>
    </location>
</feature>
<sequence length="342" mass="38743">MAEYLRRVNRDRGVYHEPTAPYAPGSSTNNIQSDSGYYAASPGSETTLNGPQMSDDVEGLYLTSDPLIANFARGTIGLQNQKRRLLRNVVHHLVMERRCIQGELEMLRQENSRAQETVTNTSLEAEKYRSKTVKLKEIIQNLKRDHDKELETLRNELDTINNKRALQDAYYGLKMERGAYFAIFLILLLFILLLVYMVQTKKEPVQEVFSLRNSVDTTFANILERVGNVSSLLASKLPHSLPELTFSIFTKYITLLFARFSAFAKVPDLTGFPSLKFPSMGLSGLAEFPFLTNIFSFVKYLPDLHQVKYLFPVKFPAVAEFPTNLEYPGLTGSPGTATFPFI</sequence>
<protein>
    <submittedName>
        <fullName evidence="4">Uncharacterized protein</fullName>
    </submittedName>
</protein>
<name>A0A6G1MNN6_ORBOL</name>
<accession>A0A6G1MNN6</accession>